<protein>
    <recommendedName>
        <fullName evidence="1">BTB domain-containing protein</fullName>
    </recommendedName>
</protein>
<dbReference type="EMBL" id="ML211740">
    <property type="protein sequence ID" value="TFK80609.1"/>
    <property type="molecule type" value="Genomic_DNA"/>
</dbReference>
<dbReference type="InParanoid" id="A0A5C3NUZ5"/>
<dbReference type="CDD" id="cd18186">
    <property type="entry name" value="BTB_POZ_ZBTB_KLHL-like"/>
    <property type="match status" value="1"/>
</dbReference>
<dbReference type="InterPro" id="IPR011333">
    <property type="entry name" value="SKP1/BTB/POZ_sf"/>
</dbReference>
<dbReference type="AlphaFoldDB" id="A0A5C3NUZ5"/>
<feature type="domain" description="BTB" evidence="1">
    <location>
        <begin position="43"/>
        <end position="110"/>
    </location>
</feature>
<gene>
    <name evidence="2" type="ORF">K466DRAFT_591743</name>
</gene>
<dbReference type="Gene3D" id="3.30.710.10">
    <property type="entry name" value="Potassium Channel Kv1.1, Chain A"/>
    <property type="match status" value="1"/>
</dbReference>
<name>A0A5C3NUZ5_9APHY</name>
<keyword evidence="3" id="KW-1185">Reference proteome</keyword>
<dbReference type="Proteomes" id="UP000308197">
    <property type="component" value="Unassembled WGS sequence"/>
</dbReference>
<dbReference type="PROSITE" id="PS50097">
    <property type="entry name" value="BTB"/>
    <property type="match status" value="1"/>
</dbReference>
<sequence>MSETALEPADSASEESARAAFWERARRQREATSYYHDIQLCFSDATIILKAQRTIFRVYKGPLVQHSPVFRVMLDSDLPQPHTEQVASPGTITVELHDSAYDVRCLLRLIMPTNRLRLSGIRDTPFDEVCACLRMAHKYQIDELIEQSLRLLRNWYPDTSTLFKDRSNTEPVNPARAIAVVNLARLIEAPSLLPMAIAECCTLGSEIVNGYKRPDGTAEHLSLFDIGLCFQAKDKLVEARVHAFQQLFESRVRRGCTAPAVDTAYFDSFYFDVTGGAVPGLYTPNVWDSFAGYMSARIPGVCEACKQAFIAEDLAQQQRIFDQLPTLVGVTVEGWGTPPKPRWRPCRNFMFRHSCGSQCRGTMDS</sequence>
<evidence type="ECO:0000313" key="2">
    <source>
        <dbReference type="EMBL" id="TFK80609.1"/>
    </source>
</evidence>
<reference evidence="2 3" key="1">
    <citation type="journal article" date="2019" name="Nat. Ecol. Evol.">
        <title>Megaphylogeny resolves global patterns of mushroom evolution.</title>
        <authorList>
            <person name="Varga T."/>
            <person name="Krizsan K."/>
            <person name="Foldi C."/>
            <person name="Dima B."/>
            <person name="Sanchez-Garcia M."/>
            <person name="Sanchez-Ramirez S."/>
            <person name="Szollosi G.J."/>
            <person name="Szarkandi J.G."/>
            <person name="Papp V."/>
            <person name="Albert L."/>
            <person name="Andreopoulos W."/>
            <person name="Angelini C."/>
            <person name="Antonin V."/>
            <person name="Barry K.W."/>
            <person name="Bougher N.L."/>
            <person name="Buchanan P."/>
            <person name="Buyck B."/>
            <person name="Bense V."/>
            <person name="Catcheside P."/>
            <person name="Chovatia M."/>
            <person name="Cooper J."/>
            <person name="Damon W."/>
            <person name="Desjardin D."/>
            <person name="Finy P."/>
            <person name="Geml J."/>
            <person name="Haridas S."/>
            <person name="Hughes K."/>
            <person name="Justo A."/>
            <person name="Karasinski D."/>
            <person name="Kautmanova I."/>
            <person name="Kiss B."/>
            <person name="Kocsube S."/>
            <person name="Kotiranta H."/>
            <person name="LaButti K.M."/>
            <person name="Lechner B.E."/>
            <person name="Liimatainen K."/>
            <person name="Lipzen A."/>
            <person name="Lukacs Z."/>
            <person name="Mihaltcheva S."/>
            <person name="Morgado L.N."/>
            <person name="Niskanen T."/>
            <person name="Noordeloos M.E."/>
            <person name="Ohm R.A."/>
            <person name="Ortiz-Santana B."/>
            <person name="Ovrebo C."/>
            <person name="Racz N."/>
            <person name="Riley R."/>
            <person name="Savchenko A."/>
            <person name="Shiryaev A."/>
            <person name="Soop K."/>
            <person name="Spirin V."/>
            <person name="Szebenyi C."/>
            <person name="Tomsovsky M."/>
            <person name="Tulloss R.E."/>
            <person name="Uehling J."/>
            <person name="Grigoriev I.V."/>
            <person name="Vagvolgyi C."/>
            <person name="Papp T."/>
            <person name="Martin F.M."/>
            <person name="Miettinen O."/>
            <person name="Hibbett D.S."/>
            <person name="Nagy L.G."/>
        </authorList>
    </citation>
    <scope>NUCLEOTIDE SEQUENCE [LARGE SCALE GENOMIC DNA]</scope>
    <source>
        <strain evidence="2 3">HHB13444</strain>
    </source>
</reference>
<dbReference type="Pfam" id="PF00651">
    <property type="entry name" value="BTB"/>
    <property type="match status" value="1"/>
</dbReference>
<evidence type="ECO:0000313" key="3">
    <source>
        <dbReference type="Proteomes" id="UP000308197"/>
    </source>
</evidence>
<dbReference type="SUPFAM" id="SSF54695">
    <property type="entry name" value="POZ domain"/>
    <property type="match status" value="1"/>
</dbReference>
<accession>A0A5C3NUZ5</accession>
<proteinExistence type="predicted"/>
<dbReference type="STRING" id="1314778.A0A5C3NUZ5"/>
<evidence type="ECO:0000259" key="1">
    <source>
        <dbReference type="PROSITE" id="PS50097"/>
    </source>
</evidence>
<dbReference type="InterPro" id="IPR000210">
    <property type="entry name" value="BTB/POZ_dom"/>
</dbReference>
<organism evidence="2 3">
    <name type="scientific">Polyporus arcularius HHB13444</name>
    <dbReference type="NCBI Taxonomy" id="1314778"/>
    <lineage>
        <taxon>Eukaryota</taxon>
        <taxon>Fungi</taxon>
        <taxon>Dikarya</taxon>
        <taxon>Basidiomycota</taxon>
        <taxon>Agaricomycotina</taxon>
        <taxon>Agaricomycetes</taxon>
        <taxon>Polyporales</taxon>
        <taxon>Polyporaceae</taxon>
        <taxon>Polyporus</taxon>
    </lineage>
</organism>